<dbReference type="CDD" id="cd03801">
    <property type="entry name" value="GT4_PimA-like"/>
    <property type="match status" value="1"/>
</dbReference>
<evidence type="ECO:0000256" key="1">
    <source>
        <dbReference type="ARBA" id="ARBA00022679"/>
    </source>
</evidence>
<dbReference type="Pfam" id="PF13439">
    <property type="entry name" value="Glyco_transf_4"/>
    <property type="match status" value="1"/>
</dbReference>
<name>A0A1H9Z7B3_9EURY</name>
<keyword evidence="5" id="KW-1185">Reference proteome</keyword>
<evidence type="ECO:0000313" key="5">
    <source>
        <dbReference type="Proteomes" id="UP000243338"/>
    </source>
</evidence>
<dbReference type="PANTHER" id="PTHR46401:SF2">
    <property type="entry name" value="GLYCOSYLTRANSFERASE WBBK-RELATED"/>
    <property type="match status" value="1"/>
</dbReference>
<dbReference type="EMBL" id="FOHQ01000002">
    <property type="protein sequence ID" value="SES77343.1"/>
    <property type="molecule type" value="Genomic_DNA"/>
</dbReference>
<dbReference type="PANTHER" id="PTHR46401">
    <property type="entry name" value="GLYCOSYLTRANSFERASE WBBK-RELATED"/>
    <property type="match status" value="1"/>
</dbReference>
<dbReference type="Gene3D" id="3.40.50.2000">
    <property type="entry name" value="Glycogen Phosphorylase B"/>
    <property type="match status" value="2"/>
</dbReference>
<sequence length="387" mass="44201">MVGTMKVCYIGEFPLPNHSPGAGPENVLYNLVKGICKSNNNIDVSIVTIRNDVTNPFTHEYFSNVPVHYIPSFKLLPRSFGDPIKIRKFIEENDFDLIHAHYPIALAKIMDMDIPKILTLHGIFHIEKKFVKNPLTRLLYHDYNTYMLKKILSKLDGFVAISPYVIDILKEMNTYDKMNGIFQINNPIDELFFSISSTKKDKSNFIIYPARITERKNQLAAIEVIKLVKEKVPDVKLILTGGSDKTYLEKVNESIIKNNLTQNVEYLGKVSRDKILELYQKASIVYLLSNQETQPMSIIESMATGTPVIVSKINSNKYLVENGVNGYLMDQNDPEKIAECTVELLANKEKRVKMGECARHIAQNKYNSDIIVEQTLEMYKKILGVKQ</sequence>
<reference evidence="5" key="1">
    <citation type="submission" date="2016-10" db="EMBL/GenBank/DDBJ databases">
        <authorList>
            <person name="Varghese N."/>
            <person name="Submissions S."/>
        </authorList>
    </citation>
    <scope>NUCLEOTIDE SEQUENCE [LARGE SCALE GENOMIC DNA]</scope>
    <source>
        <strain evidence="5">SLH 33</strain>
    </source>
</reference>
<dbReference type="GO" id="GO:0016757">
    <property type="term" value="F:glycosyltransferase activity"/>
    <property type="evidence" value="ECO:0007669"/>
    <property type="project" value="InterPro"/>
</dbReference>
<protein>
    <submittedName>
        <fullName evidence="4">Glycosyltransferase involved in cell wall bisynthesis</fullName>
    </submittedName>
</protein>
<dbReference type="Proteomes" id="UP000243338">
    <property type="component" value="Unassembled WGS sequence"/>
</dbReference>
<keyword evidence="1 4" id="KW-0808">Transferase</keyword>
<evidence type="ECO:0000259" key="2">
    <source>
        <dbReference type="Pfam" id="PF00534"/>
    </source>
</evidence>
<gene>
    <name evidence="4" type="ORF">SAMN04488587_0907</name>
</gene>
<dbReference type="SUPFAM" id="SSF53756">
    <property type="entry name" value="UDP-Glycosyltransferase/glycogen phosphorylase"/>
    <property type="match status" value="1"/>
</dbReference>
<feature type="domain" description="Glycosyltransferase subfamily 4-like N-terminal" evidence="3">
    <location>
        <begin position="23"/>
        <end position="189"/>
    </location>
</feature>
<proteinExistence type="predicted"/>
<dbReference type="InterPro" id="IPR028098">
    <property type="entry name" value="Glyco_trans_4-like_N"/>
</dbReference>
<dbReference type="Pfam" id="PF00534">
    <property type="entry name" value="Glycos_transf_1"/>
    <property type="match status" value="1"/>
</dbReference>
<organism evidence="4 5">
    <name type="scientific">Methanococcoides vulcani</name>
    <dbReference type="NCBI Taxonomy" id="1353158"/>
    <lineage>
        <taxon>Archaea</taxon>
        <taxon>Methanobacteriati</taxon>
        <taxon>Methanobacteriota</taxon>
        <taxon>Stenosarchaea group</taxon>
        <taxon>Methanomicrobia</taxon>
        <taxon>Methanosarcinales</taxon>
        <taxon>Methanosarcinaceae</taxon>
        <taxon>Methanococcoides</taxon>
    </lineage>
</organism>
<dbReference type="AlphaFoldDB" id="A0A1H9Z7B3"/>
<dbReference type="InterPro" id="IPR001296">
    <property type="entry name" value="Glyco_trans_1"/>
</dbReference>
<dbReference type="STRING" id="1353158.SAMN04488587_0907"/>
<accession>A0A1H9Z7B3</accession>
<evidence type="ECO:0000313" key="4">
    <source>
        <dbReference type="EMBL" id="SES77343.1"/>
    </source>
</evidence>
<dbReference type="RefSeq" id="WP_091689436.1">
    <property type="nucleotide sequence ID" value="NZ_CAAGSJ010000001.1"/>
</dbReference>
<feature type="domain" description="Glycosyl transferase family 1" evidence="2">
    <location>
        <begin position="196"/>
        <end position="359"/>
    </location>
</feature>
<evidence type="ECO:0000259" key="3">
    <source>
        <dbReference type="Pfam" id="PF13439"/>
    </source>
</evidence>